<sequence length="182" mass="21913">MQVPSEKKKAFIEWFLATHPPEQREVVWLLQYMSKRDQLLSRIHFIYEAHLTPRSIIISTEAAENRPFRFYKEHIVTTDVDKAFHDIRLNQDQELFVEFIFEDVRHSAEYAEVLEENPYLPDDYYLENTDYHAIEQFLQATSQENKRQSLRKRVNEALDQGDEKAFLKWSKLLNNHNKEHSE</sequence>
<proteinExistence type="predicted"/>
<dbReference type="Gene3D" id="4.10.810.10">
    <property type="entry name" value="Virus Scaffolding Protein, Chain A"/>
    <property type="match status" value="1"/>
</dbReference>
<gene>
    <name evidence="2" type="ORF">KQ486_00595</name>
</gene>
<dbReference type="RefSeq" id="WP_144158842.1">
    <property type="nucleotide sequence ID" value="NZ_CAUPKR010000001.1"/>
</dbReference>
<dbReference type="Gene3D" id="3.40.1530.30">
    <property type="entry name" value="Uncharacterised family UPF0302, N-terminal domain"/>
    <property type="match status" value="1"/>
</dbReference>
<dbReference type="NCBIfam" id="NF002965">
    <property type="entry name" value="PRK03636.1"/>
    <property type="match status" value="1"/>
</dbReference>
<evidence type="ECO:0000259" key="1">
    <source>
        <dbReference type="SMART" id="SM00914"/>
    </source>
</evidence>
<comment type="caution">
    <text evidence="2">The sequence shown here is derived from an EMBL/GenBank/DDBJ whole genome shotgun (WGS) entry which is preliminary data.</text>
</comment>
<dbReference type="PIRSF" id="PIRSF007165">
    <property type="entry name" value="UCP007165"/>
    <property type="match status" value="1"/>
</dbReference>
<dbReference type="InterPro" id="IPR027393">
    <property type="entry name" value="Virus_scaffolding_prot_C"/>
</dbReference>
<reference evidence="2 3" key="1">
    <citation type="journal article" date="2011" name="Int. J. Syst. Evol. Microbiol.">
        <title>Allobacillus halotolerans gen. nov., sp. nov. isolated from shrimp paste.</title>
        <authorList>
            <person name="Sheu S.Y."/>
            <person name="Arun A.B."/>
            <person name="Jiang S.R."/>
            <person name="Young C.C."/>
            <person name="Chen W.M."/>
        </authorList>
    </citation>
    <scope>NUCLEOTIDE SEQUENCE [LARGE SCALE GENOMIC DNA]</scope>
    <source>
        <strain evidence="2 3">LMG 24826</strain>
    </source>
</reference>
<dbReference type="Proteomes" id="UP000812672">
    <property type="component" value="Unassembled WGS sequence"/>
</dbReference>
<dbReference type="InterPro" id="IPR014957">
    <property type="entry name" value="IDEAL_dom"/>
</dbReference>
<evidence type="ECO:0000313" key="3">
    <source>
        <dbReference type="Proteomes" id="UP000812672"/>
    </source>
</evidence>
<name>A0ABS6GLH6_9BACI</name>
<dbReference type="InterPro" id="IPR038091">
    <property type="entry name" value="UPF0302_N_sf"/>
</dbReference>
<evidence type="ECO:0000313" key="2">
    <source>
        <dbReference type="EMBL" id="MBU6079509.1"/>
    </source>
</evidence>
<dbReference type="Pfam" id="PF08864">
    <property type="entry name" value="UPF0302"/>
    <property type="match status" value="1"/>
</dbReference>
<keyword evidence="3" id="KW-1185">Reference proteome</keyword>
<dbReference type="InterPro" id="IPR014963">
    <property type="entry name" value="UPF0302_N"/>
</dbReference>
<accession>A0ABS6GLH6</accession>
<dbReference type="InterPro" id="IPR011188">
    <property type="entry name" value="UPF0302"/>
</dbReference>
<dbReference type="Pfam" id="PF08858">
    <property type="entry name" value="IDEAL"/>
    <property type="match status" value="1"/>
</dbReference>
<dbReference type="SMART" id="SM00914">
    <property type="entry name" value="IDEAL"/>
    <property type="match status" value="1"/>
</dbReference>
<protein>
    <submittedName>
        <fullName evidence="2">ReoY family proteolytic degradation factor</fullName>
    </submittedName>
</protein>
<feature type="domain" description="IDEAL" evidence="1">
    <location>
        <begin position="137"/>
        <end position="173"/>
    </location>
</feature>
<organism evidence="2 3">
    <name type="scientific">Allobacillus halotolerans</name>
    <dbReference type="NCBI Taxonomy" id="570278"/>
    <lineage>
        <taxon>Bacteria</taxon>
        <taxon>Bacillati</taxon>
        <taxon>Bacillota</taxon>
        <taxon>Bacilli</taxon>
        <taxon>Bacillales</taxon>
        <taxon>Bacillaceae</taxon>
        <taxon>Allobacillus</taxon>
    </lineage>
</organism>
<dbReference type="EMBL" id="JAHLZF010000001">
    <property type="protein sequence ID" value="MBU6079509.1"/>
    <property type="molecule type" value="Genomic_DNA"/>
</dbReference>